<proteinExistence type="predicted"/>
<reference evidence="2 3" key="1">
    <citation type="submission" date="2020-03" db="EMBL/GenBank/DDBJ databases">
        <authorList>
            <consortium name="Genoscope - CEA"/>
            <person name="William W."/>
        </authorList>
    </citation>
    <scope>NUCLEOTIDE SEQUENCE [LARGE SCALE GENOMIC DNA]</scope>
    <source>
        <strain evidence="3">DSM 16959</strain>
    </source>
</reference>
<sequence length="776" mass="84495">MSITTTSPPEAELEARIADTLQRVFPGTTSLRIQQRFKVRVGHTEMEAGSQSYVEGRADILVYQGDEALAVIELKREGLPLTADDEAQGASYALLTRAPIVVITNGSDTNIYQTHDMKLLKEASIDAGELAHRIATAAAAAQSSITGAISKLLGTDLSAAAIAAMNATELHELTGSWTSSQRFVENFLVPRKATEAARIAIRAADTRVVIISGPPLCGKSSVLRELEETADANGWAVLFIEASSCAEGLFRRLANVLAALFSWPATQDDARMWLRRVASRPDYRFVLCIDSLPSGGAVLSAELDEMISGGMGAHLQLVVAVDENDFDHLTLKPNRREPTRLGRNSTRIEVGNYDDNEFASARDCLYQLGGGLVDGGQYAPELRAPWVLRAAVASQMESLPEGSAAVLPPLLGTEMFSVADERFACLGAVRNEIRTLARIYVDELMAKRHHGDRLSSLYVFSVTRENARKNIDRDGCHDLVRAGLVQASTAYSGDSLYVIRVPALFGHEVGVRLATLLQRKVQKNPDEAAKWLVKSCARMPLGDAIGAYAINRSLQQLGPGDYLLLINGLLKLPPVRRPIAPGSKMVAMIPSVGLIDFEVDVNGTTTMRSRDILSPPFTVDLDEEDLVAVANIDGWLILSQLRPFNLAFCNQDGDLLNVAAWLLLEIGSCPVVLRRPGKELEQFHTHAIDHGEMSCLKNGIAEPVTWSITELLVQDIPGVDREAWVREAAATGSLPLINRLGQALSHISNVAGRSEWAEQMLEQVYRPALQGHPQFH</sequence>
<dbReference type="AlphaFoldDB" id="A0A6S6XXP6"/>
<dbReference type="InterPro" id="IPR029464">
    <property type="entry name" value="HSDR_N"/>
</dbReference>
<dbReference type="Proteomes" id="UP000515733">
    <property type="component" value="Chromosome"/>
</dbReference>
<gene>
    <name evidence="2" type="ORF">DENOEST_1940</name>
</gene>
<dbReference type="KEGG" id="doe:DENOEST_1940"/>
<dbReference type="EMBL" id="LR778301">
    <property type="protein sequence ID" value="CAB1369105.1"/>
    <property type="molecule type" value="Genomic_DNA"/>
</dbReference>
<evidence type="ECO:0000313" key="2">
    <source>
        <dbReference type="EMBL" id="CAB1369105.1"/>
    </source>
</evidence>
<accession>A0A6S6XXP6</accession>
<protein>
    <recommendedName>
        <fullName evidence="1">Type I restriction enzyme R protein N-terminal domain-containing protein</fullName>
    </recommendedName>
</protein>
<evidence type="ECO:0000313" key="3">
    <source>
        <dbReference type="Proteomes" id="UP000515733"/>
    </source>
</evidence>
<dbReference type="InterPro" id="IPR027417">
    <property type="entry name" value="P-loop_NTPase"/>
</dbReference>
<evidence type="ECO:0000259" key="1">
    <source>
        <dbReference type="Pfam" id="PF13588"/>
    </source>
</evidence>
<dbReference type="RefSeq" id="WP_145769107.1">
    <property type="nucleotide sequence ID" value="NZ_LR778301.1"/>
</dbReference>
<dbReference type="SUPFAM" id="SSF52540">
    <property type="entry name" value="P-loop containing nucleoside triphosphate hydrolases"/>
    <property type="match status" value="1"/>
</dbReference>
<feature type="domain" description="Type I restriction enzyme R protein N-terminal" evidence="1">
    <location>
        <begin position="54"/>
        <end position="115"/>
    </location>
</feature>
<name>A0A6S6XXP6_9PROT</name>
<dbReference type="OrthoDB" id="7033509at2"/>
<organism evidence="2 3">
    <name type="scientific">Denitratisoma oestradiolicum</name>
    <dbReference type="NCBI Taxonomy" id="311182"/>
    <lineage>
        <taxon>Bacteria</taxon>
        <taxon>Pseudomonadati</taxon>
        <taxon>Pseudomonadota</taxon>
        <taxon>Betaproteobacteria</taxon>
        <taxon>Nitrosomonadales</taxon>
        <taxon>Sterolibacteriaceae</taxon>
        <taxon>Denitratisoma</taxon>
    </lineage>
</organism>
<keyword evidence="3" id="KW-1185">Reference proteome</keyword>
<dbReference type="Pfam" id="PF13588">
    <property type="entry name" value="HSDR_N_2"/>
    <property type="match status" value="1"/>
</dbReference>